<accession>A0A1B1Z856</accession>
<dbReference type="KEGG" id="far:ABE41_016630"/>
<keyword evidence="1" id="KW-0472">Membrane</keyword>
<keyword evidence="3" id="KW-1185">Reference proteome</keyword>
<protein>
    <recommendedName>
        <fullName evidence="4">DUF4260 domain-containing protein</fullName>
    </recommendedName>
</protein>
<name>A0A1B1Z856_9BACL</name>
<evidence type="ECO:0008006" key="4">
    <source>
        <dbReference type="Google" id="ProtNLM"/>
    </source>
</evidence>
<dbReference type="OrthoDB" id="9813911at2"/>
<gene>
    <name evidence="2" type="ORF">ABE41_016630</name>
</gene>
<feature type="transmembrane region" description="Helical" evidence="1">
    <location>
        <begin position="59"/>
        <end position="87"/>
    </location>
</feature>
<reference evidence="2 3" key="1">
    <citation type="submission" date="2016-08" db="EMBL/GenBank/DDBJ databases">
        <title>Complete genome sequence of Fictibacillus arsenicus G25-54, a strain with toxicity to nematodes and a potential arsenic-resistance activity.</title>
        <authorList>
            <person name="Zheng Z."/>
        </authorList>
    </citation>
    <scope>NUCLEOTIDE SEQUENCE [LARGE SCALE GENOMIC DNA]</scope>
    <source>
        <strain evidence="2 3">G25-54</strain>
    </source>
</reference>
<dbReference type="Proteomes" id="UP000077412">
    <property type="component" value="Chromosome"/>
</dbReference>
<organism evidence="2 3">
    <name type="scientific">Fictibacillus arsenicus</name>
    <dbReference type="NCBI Taxonomy" id="255247"/>
    <lineage>
        <taxon>Bacteria</taxon>
        <taxon>Bacillati</taxon>
        <taxon>Bacillota</taxon>
        <taxon>Bacilli</taxon>
        <taxon>Bacillales</taxon>
        <taxon>Fictibacillaceae</taxon>
        <taxon>Fictibacillus</taxon>
    </lineage>
</organism>
<feature type="transmembrane region" description="Helical" evidence="1">
    <location>
        <begin position="29"/>
        <end position="47"/>
    </location>
</feature>
<proteinExistence type="predicted"/>
<evidence type="ECO:0000313" key="3">
    <source>
        <dbReference type="Proteomes" id="UP000077412"/>
    </source>
</evidence>
<dbReference type="AlphaFoldDB" id="A0A1B1Z856"/>
<sequence length="117" mass="13510">MPKFLLHVEGLFVFLISVYFYFQNEFSWLLFILLFFSPDLSMLGYLINNKIGSICYNLFHTYILAIILLMAGFIWSIDLLLALGLILSAHIAMDRSIGYGLKYPSHFKDTHLHKVAS</sequence>
<feature type="transmembrane region" description="Helical" evidence="1">
    <location>
        <begin position="6"/>
        <end position="22"/>
    </location>
</feature>
<keyword evidence="1" id="KW-1133">Transmembrane helix</keyword>
<dbReference type="Pfam" id="PF14079">
    <property type="entry name" value="DUF4260"/>
    <property type="match status" value="1"/>
</dbReference>
<dbReference type="InterPro" id="IPR025356">
    <property type="entry name" value="DUF4260"/>
</dbReference>
<dbReference type="RefSeq" id="WP_066292741.1">
    <property type="nucleotide sequence ID" value="NZ_CP016761.1"/>
</dbReference>
<keyword evidence="1" id="KW-0812">Transmembrane</keyword>
<evidence type="ECO:0000313" key="2">
    <source>
        <dbReference type="EMBL" id="ANX13638.1"/>
    </source>
</evidence>
<dbReference type="EMBL" id="CP016761">
    <property type="protein sequence ID" value="ANX13638.1"/>
    <property type="molecule type" value="Genomic_DNA"/>
</dbReference>
<evidence type="ECO:0000256" key="1">
    <source>
        <dbReference type="SAM" id="Phobius"/>
    </source>
</evidence>